<protein>
    <submittedName>
        <fullName evidence="2">Uncharacterized protein</fullName>
    </submittedName>
</protein>
<dbReference type="RefSeq" id="WP_146063228.1">
    <property type="nucleotide sequence ID" value="NC_007616.1"/>
</dbReference>
<evidence type="ECO:0000313" key="3">
    <source>
        <dbReference type="Proteomes" id="UP000236751"/>
    </source>
</evidence>
<feature type="region of interest" description="Disordered" evidence="1">
    <location>
        <begin position="108"/>
        <end position="157"/>
    </location>
</feature>
<feature type="compositionally biased region" description="Basic and acidic residues" evidence="1">
    <location>
        <begin position="51"/>
        <end position="68"/>
    </location>
</feature>
<accession>A0A1H5XYW7</accession>
<organism evidence="2 3">
    <name type="scientific">Nitrosospira multiformis (strain ATCC 25196 / NCIMB 11849 / C 71)</name>
    <dbReference type="NCBI Taxonomy" id="323848"/>
    <lineage>
        <taxon>Bacteria</taxon>
        <taxon>Pseudomonadati</taxon>
        <taxon>Pseudomonadota</taxon>
        <taxon>Betaproteobacteria</taxon>
        <taxon>Nitrosomonadales</taxon>
        <taxon>Nitrosomonadaceae</taxon>
        <taxon>Nitrosospira</taxon>
    </lineage>
</organism>
<dbReference type="EMBL" id="FNVK01000040">
    <property type="protein sequence ID" value="SEG16627.1"/>
    <property type="molecule type" value="Genomic_DNA"/>
</dbReference>
<dbReference type="Proteomes" id="UP000236751">
    <property type="component" value="Unassembled WGS sequence"/>
</dbReference>
<sequence length="157" mass="17117">MATTDSGDLPKGQANEGNRGKPSEPGQYNPHQGSDLAVAQTLLPTGPTATHRNDEQKSKIPEGVRKDGQNLTLEMRTPMGSDVRRQAAYSQAAKDYNAANKKRVEKYFGDSNKGPLVTSRDIKDKSVIERREPTRGSLSNELSKASGFETGSKDLER</sequence>
<dbReference type="AlphaFoldDB" id="A0A1H5XYW7"/>
<name>A0A1H5XYW7_NITMU</name>
<gene>
    <name evidence="2" type="ORF">SAMN05216403_1408</name>
</gene>
<evidence type="ECO:0000256" key="1">
    <source>
        <dbReference type="SAM" id="MobiDB-lite"/>
    </source>
</evidence>
<evidence type="ECO:0000313" key="2">
    <source>
        <dbReference type="EMBL" id="SEG16627.1"/>
    </source>
</evidence>
<reference evidence="2 3" key="1">
    <citation type="submission" date="2016-10" db="EMBL/GenBank/DDBJ databases">
        <authorList>
            <person name="de Groot N.N."/>
        </authorList>
    </citation>
    <scope>NUCLEOTIDE SEQUENCE [LARGE SCALE GENOMIC DNA]</scope>
    <source>
        <strain evidence="2 3">Nl13</strain>
    </source>
</reference>
<proteinExistence type="predicted"/>
<feature type="region of interest" description="Disordered" evidence="1">
    <location>
        <begin position="1"/>
        <end position="83"/>
    </location>
</feature>
<feature type="compositionally biased region" description="Basic and acidic residues" evidence="1">
    <location>
        <begin position="120"/>
        <end position="134"/>
    </location>
</feature>